<evidence type="ECO:0000259" key="3">
    <source>
        <dbReference type="PROSITE" id="PS51186"/>
    </source>
</evidence>
<dbReference type="Proteomes" id="UP000480039">
    <property type="component" value="Unassembled WGS sequence"/>
</dbReference>
<dbReference type="InterPro" id="IPR050680">
    <property type="entry name" value="YpeA/RimI_acetyltransf"/>
</dbReference>
<proteinExistence type="predicted"/>
<feature type="domain" description="N-acetyltransferase" evidence="3">
    <location>
        <begin position="3"/>
        <end position="144"/>
    </location>
</feature>
<dbReference type="PROSITE" id="PS51186">
    <property type="entry name" value="GNAT"/>
    <property type="match status" value="2"/>
</dbReference>
<dbReference type="EMBL" id="SWQE01000001">
    <property type="protein sequence ID" value="NFJ07112.1"/>
    <property type="molecule type" value="Genomic_DNA"/>
</dbReference>
<dbReference type="AlphaFoldDB" id="A0A846J1P5"/>
<reference evidence="4 5" key="1">
    <citation type="submission" date="2019-04" db="EMBL/GenBank/DDBJ databases">
        <title>Genome sequencing of Clostridium botulinum Groups I-IV and Clostridium butyricum.</title>
        <authorList>
            <person name="Brunt J."/>
            <person name="Van Vliet A.H.M."/>
            <person name="Stringer S.C."/>
            <person name="Carter A.T."/>
            <person name="Peck M.W."/>
        </authorList>
    </citation>
    <scope>NUCLEOTIDE SEQUENCE [LARGE SCALE GENOMIC DNA]</scope>
    <source>
        <strain evidence="4 5">Colworth BL30</strain>
    </source>
</reference>
<dbReference type="GO" id="GO:0016747">
    <property type="term" value="F:acyltransferase activity, transferring groups other than amino-acyl groups"/>
    <property type="evidence" value="ECO:0007669"/>
    <property type="project" value="InterPro"/>
</dbReference>
<feature type="domain" description="N-acetyltransferase" evidence="3">
    <location>
        <begin position="138"/>
        <end position="277"/>
    </location>
</feature>
<dbReference type="CDD" id="cd04301">
    <property type="entry name" value="NAT_SF"/>
    <property type="match status" value="2"/>
</dbReference>
<evidence type="ECO:0000313" key="5">
    <source>
        <dbReference type="Proteomes" id="UP000480039"/>
    </source>
</evidence>
<keyword evidence="1 4" id="KW-0808">Transferase</keyword>
<evidence type="ECO:0000256" key="2">
    <source>
        <dbReference type="ARBA" id="ARBA00023315"/>
    </source>
</evidence>
<dbReference type="Pfam" id="PF13508">
    <property type="entry name" value="Acetyltransf_7"/>
    <property type="match status" value="1"/>
</dbReference>
<protein>
    <submittedName>
        <fullName evidence="4">GNAT family N-acetyltransferase</fullName>
    </submittedName>
</protein>
<dbReference type="InterPro" id="IPR000182">
    <property type="entry name" value="GNAT_dom"/>
</dbReference>
<keyword evidence="2" id="KW-0012">Acyltransferase</keyword>
<dbReference type="SUPFAM" id="SSF55729">
    <property type="entry name" value="Acyl-CoA N-acyltransferases (Nat)"/>
    <property type="match status" value="2"/>
</dbReference>
<sequence>MDIYIKQYKNQYRSAISELILDNSFVREDIIGCLDQWPQHGVIVEDECEVLAVGVFTGEDKQSSMTLYVKPPRRKEGIGTMLLKALEEKMKNAGVEEIICDFKVKESKKSFLYKNGYKHWFHSNFMIYTGGKFTVDNYEIINYEDKDYDKCQKIFSEAFHKMRLLVGLESTLSHPSEKQKSEYKENAENIFVLKDNNQIVAATRLEGNEIDGVAVAVDKQGKGYGKNLVSHSVNKLLSRGFEKVILWVVEGNPAKFLYEKLGFKVERRHEFVIKSIK</sequence>
<dbReference type="InterPro" id="IPR016181">
    <property type="entry name" value="Acyl_CoA_acyltransferase"/>
</dbReference>
<organism evidence="4 5">
    <name type="scientific">Clostridium botulinum</name>
    <dbReference type="NCBI Taxonomy" id="1491"/>
    <lineage>
        <taxon>Bacteria</taxon>
        <taxon>Bacillati</taxon>
        <taxon>Bacillota</taxon>
        <taxon>Clostridia</taxon>
        <taxon>Eubacteriales</taxon>
        <taxon>Clostridiaceae</taxon>
        <taxon>Clostridium</taxon>
    </lineage>
</organism>
<dbReference type="PANTHER" id="PTHR43420:SF12">
    <property type="entry name" value="N-ACETYLTRANSFERASE DOMAIN-CONTAINING PROTEIN"/>
    <property type="match status" value="1"/>
</dbReference>
<comment type="caution">
    <text evidence="4">The sequence shown here is derived from an EMBL/GenBank/DDBJ whole genome shotgun (WGS) entry which is preliminary data.</text>
</comment>
<dbReference type="PANTHER" id="PTHR43420">
    <property type="entry name" value="ACETYLTRANSFERASE"/>
    <property type="match status" value="1"/>
</dbReference>
<accession>A0A846J1P5</accession>
<dbReference type="Pfam" id="PF00583">
    <property type="entry name" value="Acetyltransf_1"/>
    <property type="match status" value="1"/>
</dbReference>
<evidence type="ECO:0000256" key="1">
    <source>
        <dbReference type="ARBA" id="ARBA00022679"/>
    </source>
</evidence>
<gene>
    <name evidence="4" type="ORF">FC871_01070</name>
</gene>
<evidence type="ECO:0000313" key="4">
    <source>
        <dbReference type="EMBL" id="NFJ07112.1"/>
    </source>
</evidence>
<name>A0A846J1P5_CLOBO</name>
<dbReference type="Gene3D" id="3.40.630.30">
    <property type="match status" value="2"/>
</dbReference>